<evidence type="ECO:0000313" key="2">
    <source>
        <dbReference type="Proteomes" id="UP000214355"/>
    </source>
</evidence>
<dbReference type="EMBL" id="LT629804">
    <property type="protein sequence ID" value="SDU82395.1"/>
    <property type="molecule type" value="Genomic_DNA"/>
</dbReference>
<protein>
    <submittedName>
        <fullName evidence="1">Uncharacterized protein</fullName>
    </submittedName>
</protein>
<organism evidence="1 2">
    <name type="scientific">Arcanobacterium phocae</name>
    <dbReference type="NCBI Taxonomy" id="131112"/>
    <lineage>
        <taxon>Bacteria</taxon>
        <taxon>Bacillati</taxon>
        <taxon>Actinomycetota</taxon>
        <taxon>Actinomycetes</taxon>
        <taxon>Actinomycetales</taxon>
        <taxon>Actinomycetaceae</taxon>
        <taxon>Arcanobacterium</taxon>
    </lineage>
</organism>
<dbReference type="AlphaFoldDB" id="A0A1H2LNQ6"/>
<keyword evidence="2" id="KW-1185">Reference proteome</keyword>
<sequence>MWEIPKSLQIGVIRIVLVASTFNMPLASAVTFLNEEQLPSLALSGTCVLISERGRLGSIGGGANLGSSIDSSNAWRRILSCVCTRMRADQD</sequence>
<proteinExistence type="predicted"/>
<evidence type="ECO:0000313" key="1">
    <source>
        <dbReference type="EMBL" id="SDU82395.1"/>
    </source>
</evidence>
<name>A0A1H2LNQ6_9ACTO</name>
<reference evidence="2" key="1">
    <citation type="submission" date="2016-10" db="EMBL/GenBank/DDBJ databases">
        <authorList>
            <person name="Varghese N."/>
            <person name="Submissions S."/>
        </authorList>
    </citation>
    <scope>NUCLEOTIDE SEQUENCE [LARGE SCALE GENOMIC DNA]</scope>
    <source>
        <strain evidence="2">DSM 10002</strain>
    </source>
</reference>
<dbReference type="Proteomes" id="UP000214355">
    <property type="component" value="Chromosome I"/>
</dbReference>
<accession>A0A1H2LNQ6</accession>
<gene>
    <name evidence="1" type="ORF">SAMN04489737_1720</name>
</gene>